<dbReference type="SUPFAM" id="SSF56935">
    <property type="entry name" value="Porins"/>
    <property type="match status" value="1"/>
</dbReference>
<evidence type="ECO:0000256" key="1">
    <source>
        <dbReference type="ARBA" id="ARBA00004571"/>
    </source>
</evidence>
<evidence type="ECO:0000313" key="15">
    <source>
        <dbReference type="EMBL" id="ASG22526.1"/>
    </source>
</evidence>
<proteinExistence type="inferred from homology"/>
<dbReference type="PANTHER" id="PTHR32552">
    <property type="entry name" value="FERRICHROME IRON RECEPTOR-RELATED"/>
    <property type="match status" value="1"/>
</dbReference>
<dbReference type="Gene3D" id="2.40.170.20">
    <property type="entry name" value="TonB-dependent receptor, beta-barrel domain"/>
    <property type="match status" value="1"/>
</dbReference>
<keyword evidence="5 11" id="KW-0812">Transmembrane</keyword>
<dbReference type="GO" id="GO:0006826">
    <property type="term" value="P:iron ion transport"/>
    <property type="evidence" value="ECO:0007669"/>
    <property type="project" value="UniProtKB-KW"/>
</dbReference>
<evidence type="ECO:0000256" key="8">
    <source>
        <dbReference type="ARBA" id="ARBA00023077"/>
    </source>
</evidence>
<protein>
    <recommendedName>
        <fullName evidence="17">TonB-dependent receptor</fullName>
    </recommendedName>
</protein>
<dbReference type="GO" id="GO:0009279">
    <property type="term" value="C:cell outer membrane"/>
    <property type="evidence" value="ECO:0007669"/>
    <property type="project" value="UniProtKB-SubCell"/>
</dbReference>
<comment type="subcellular location">
    <subcellularLocation>
        <location evidence="1 11">Cell outer membrane</location>
        <topology evidence="1 11">Multi-pass membrane protein</topology>
    </subcellularLocation>
</comment>
<accession>A0A248JVH1</accession>
<evidence type="ECO:0000259" key="14">
    <source>
        <dbReference type="Pfam" id="PF07715"/>
    </source>
</evidence>
<evidence type="ECO:0000259" key="13">
    <source>
        <dbReference type="Pfam" id="PF00593"/>
    </source>
</evidence>
<name>A0A248JVH1_9PROT</name>
<dbReference type="PROSITE" id="PS52016">
    <property type="entry name" value="TONB_DEPENDENT_REC_3"/>
    <property type="match status" value="1"/>
</dbReference>
<feature type="domain" description="TonB-dependent receptor-like beta-barrel" evidence="13">
    <location>
        <begin position="352"/>
        <end position="795"/>
    </location>
</feature>
<dbReference type="PANTHER" id="PTHR32552:SF81">
    <property type="entry name" value="TONB-DEPENDENT OUTER MEMBRANE RECEPTOR"/>
    <property type="match status" value="1"/>
</dbReference>
<evidence type="ECO:0000256" key="6">
    <source>
        <dbReference type="ARBA" id="ARBA00023004"/>
    </source>
</evidence>
<evidence type="ECO:0000256" key="7">
    <source>
        <dbReference type="ARBA" id="ARBA00023065"/>
    </source>
</evidence>
<gene>
    <name evidence="15" type="ORF">Y958_16470</name>
</gene>
<evidence type="ECO:0000256" key="11">
    <source>
        <dbReference type="PROSITE-ProRule" id="PRU01360"/>
    </source>
</evidence>
<dbReference type="InterPro" id="IPR012910">
    <property type="entry name" value="Plug_dom"/>
</dbReference>
<dbReference type="KEGG" id="nao:Y958_16470"/>
<evidence type="ECO:0000313" key="16">
    <source>
        <dbReference type="Proteomes" id="UP000197153"/>
    </source>
</evidence>
<comment type="similarity">
    <text evidence="11 12">Belongs to the TonB-dependent receptor family.</text>
</comment>
<keyword evidence="16" id="KW-1185">Reference proteome</keyword>
<keyword evidence="3 11" id="KW-1134">Transmembrane beta strand</keyword>
<evidence type="ECO:0000256" key="12">
    <source>
        <dbReference type="RuleBase" id="RU003357"/>
    </source>
</evidence>
<reference evidence="15 16" key="1">
    <citation type="submission" date="2017-06" db="EMBL/GenBank/DDBJ databases">
        <title>Complete genome sequence of Nitrospirillum amazonense strain CBAmC, an endophytic nitrogen-fixing and plant growth-promoting bacterium, isolated from sugarcane.</title>
        <authorList>
            <person name="Schwab S."/>
            <person name="dos Santos Teixeira K.R."/>
            <person name="Simoes Araujo J.L."/>
            <person name="Soares Vidal M."/>
            <person name="Borges de Freitas H.R."/>
            <person name="Rivello Crivelaro A.L."/>
            <person name="Bueno de Camargo Nunes A."/>
            <person name="dos Santos C.M."/>
            <person name="Palmeira da Silva Rosa D."/>
            <person name="da Silva Padilha D."/>
            <person name="da Silva E."/>
            <person name="Araujo Terra L."/>
            <person name="Soares Mendes V."/>
            <person name="Farinelli L."/>
            <person name="Magalhaes Cruz L."/>
            <person name="Baldani J.I."/>
        </authorList>
    </citation>
    <scope>NUCLEOTIDE SEQUENCE [LARGE SCALE GENOMIC DNA]</scope>
    <source>
        <strain evidence="15 16">CBAmC</strain>
    </source>
</reference>
<keyword evidence="10 11" id="KW-0998">Cell outer membrane</keyword>
<evidence type="ECO:0000256" key="5">
    <source>
        <dbReference type="ARBA" id="ARBA00022692"/>
    </source>
</evidence>
<evidence type="ECO:0000256" key="3">
    <source>
        <dbReference type="ARBA" id="ARBA00022452"/>
    </source>
</evidence>
<evidence type="ECO:0000256" key="10">
    <source>
        <dbReference type="ARBA" id="ARBA00023237"/>
    </source>
</evidence>
<keyword evidence="7" id="KW-0406">Ion transport</keyword>
<feature type="domain" description="TonB-dependent receptor plug" evidence="14">
    <location>
        <begin position="150"/>
        <end position="255"/>
    </location>
</feature>
<dbReference type="Pfam" id="PF07715">
    <property type="entry name" value="Plug"/>
    <property type="match status" value="1"/>
</dbReference>
<dbReference type="InterPro" id="IPR000531">
    <property type="entry name" value="Beta-barrel_TonB"/>
</dbReference>
<dbReference type="InterPro" id="IPR036942">
    <property type="entry name" value="Beta-barrel_TonB_sf"/>
</dbReference>
<keyword evidence="9 11" id="KW-0472">Membrane</keyword>
<dbReference type="Pfam" id="PF00593">
    <property type="entry name" value="TonB_dep_Rec_b-barrel"/>
    <property type="match status" value="1"/>
</dbReference>
<organism evidence="15 16">
    <name type="scientific">Nitrospirillum viridazoti CBAmc</name>
    <dbReference type="NCBI Taxonomy" id="1441467"/>
    <lineage>
        <taxon>Bacteria</taxon>
        <taxon>Pseudomonadati</taxon>
        <taxon>Pseudomonadota</taxon>
        <taxon>Alphaproteobacteria</taxon>
        <taxon>Rhodospirillales</taxon>
        <taxon>Azospirillaceae</taxon>
        <taxon>Nitrospirillum</taxon>
        <taxon>Nitrospirillum viridazoti</taxon>
    </lineage>
</organism>
<dbReference type="AlphaFoldDB" id="A0A248JVH1"/>
<keyword evidence="8 12" id="KW-0798">TonB box</keyword>
<keyword evidence="6" id="KW-0408">Iron</keyword>
<keyword evidence="4" id="KW-0410">Iron transport</keyword>
<evidence type="ECO:0000256" key="2">
    <source>
        <dbReference type="ARBA" id="ARBA00022448"/>
    </source>
</evidence>
<keyword evidence="2 11" id="KW-0813">Transport</keyword>
<evidence type="ECO:0000256" key="9">
    <source>
        <dbReference type="ARBA" id="ARBA00023136"/>
    </source>
</evidence>
<evidence type="ECO:0008006" key="17">
    <source>
        <dbReference type="Google" id="ProtNLM"/>
    </source>
</evidence>
<evidence type="ECO:0000256" key="4">
    <source>
        <dbReference type="ARBA" id="ARBA00022496"/>
    </source>
</evidence>
<dbReference type="EMBL" id="CP022111">
    <property type="protein sequence ID" value="ASG22526.1"/>
    <property type="molecule type" value="Genomic_DNA"/>
</dbReference>
<sequence>MRSRPSPETLPHTGPLTEVMKYNSVGQARFAEGRRGGYQAWLQHQTAFASPTGPPHAMAVDTASAPRSFKHRLHPSIKTSAPRGIRRPPNKIPGRHHKMVKVALQVPSATMATAMALCLSASALAQSAPQPASDTLQDIVVTAERRTENLQDVAIAAMAISGDKLADKAVTRLSDLQFASPALTVTDAGLTQSVNIRGIGLASGSPQVANGVATYIDGLFQPPIVTTNSFYDIANVEVLRGPQGTLVGSNSTGGAMFITSKSPELDRVGGYGEVAYGNYATVATQGAINIPLTDTLAIRLAANHREHNSYYDDVGPYHNQPGGLNETDGRLGVLWRPGAFQALLKVEAANKNTGGYAYRPIPGTQYADDAVPGIRNLDYNAPTQNSERAIINSLELRYEFEDGITLRSLSGFQNKRINNLYDSDATEPATQTEQQYVREREWSEEVNILSPTNGPFNWIVGGYYQRNKIDVDILNENAGFPTNIGTKNNKLTTGVFAQGGYQITPELELQVGARESWFHVTGDGGVYIGRGIPVFPANGLQVADTAGRHDDSMPTGKVALNWKPDADTLFYAFAARGYKPGGFNSSTSEFSPETVWDYEVGWKSTLLDGHLRTQLGAFYNDYKGFQFGRIDLTNGQNGVVNLADATIKGVEGQVQAKFGAFGADAGFAYVDSQLGSITVVDQRLLPPGTLGPQCPAGTASNPPVCFDYTGYLRTGGGGPNLFSPKWTGNAGVDYTIDLPSGMTLTPRLNLAYVGPSYTDILYSRVTDYLAARTLLSALVTLRSGDWTVEAYATNLTDRKYVTGQSGNNEFYGAPREYGLRLHREF</sequence>
<dbReference type="Proteomes" id="UP000197153">
    <property type="component" value="Chromosome 2"/>
</dbReference>
<dbReference type="InterPro" id="IPR039426">
    <property type="entry name" value="TonB-dep_rcpt-like"/>
</dbReference>